<dbReference type="OrthoDB" id="9800856at2"/>
<dbReference type="CDD" id="cd00586">
    <property type="entry name" value="4HBT"/>
    <property type="match status" value="1"/>
</dbReference>
<sequence length="141" mass="16199">MFLSEKEIEVRYAETDQMGVVYHANYVIWLEIGRTQLIKDLGFSYAGLEQDGYLSPVTNVNVNYKTPVKYGETVVIRTWIEKHSKLRTTYGYEIIHEDGTVASNATSEHVIVKKDNFRPVSLKRVHAAWDAKYVEIAKENA</sequence>
<protein>
    <submittedName>
        <fullName evidence="3">Acyl-CoA thioester hydrolase</fullName>
    </submittedName>
</protein>
<dbReference type="Proteomes" id="UP000198734">
    <property type="component" value="Unassembled WGS sequence"/>
</dbReference>
<dbReference type="RefSeq" id="WP_093534186.1">
    <property type="nucleotide sequence ID" value="NZ_CP183885.1"/>
</dbReference>
<comment type="similarity">
    <text evidence="1">Belongs to the 4-hydroxybenzoyl-CoA thioesterase family.</text>
</comment>
<proteinExistence type="inferred from homology"/>
<evidence type="ECO:0000256" key="2">
    <source>
        <dbReference type="ARBA" id="ARBA00022801"/>
    </source>
</evidence>
<dbReference type="InterPro" id="IPR006684">
    <property type="entry name" value="YbgC/YbaW"/>
</dbReference>
<accession>A0A1I5V5L8</accession>
<evidence type="ECO:0000313" key="4">
    <source>
        <dbReference type="Proteomes" id="UP000198734"/>
    </source>
</evidence>
<dbReference type="PIRSF" id="PIRSF003230">
    <property type="entry name" value="YbgC"/>
    <property type="match status" value="1"/>
</dbReference>
<dbReference type="InterPro" id="IPR050563">
    <property type="entry name" value="4-hydroxybenzoyl-CoA_TE"/>
</dbReference>
<dbReference type="GO" id="GO:0047617">
    <property type="term" value="F:fatty acyl-CoA hydrolase activity"/>
    <property type="evidence" value="ECO:0007669"/>
    <property type="project" value="TreeGrafter"/>
</dbReference>
<dbReference type="EMBL" id="FOXU01000001">
    <property type="protein sequence ID" value="SFQ02809.1"/>
    <property type="molecule type" value="Genomic_DNA"/>
</dbReference>
<dbReference type="AlphaFoldDB" id="A0A1I5V5L8"/>
<dbReference type="NCBIfam" id="TIGR00051">
    <property type="entry name" value="YbgC/FadM family acyl-CoA thioesterase"/>
    <property type="match status" value="1"/>
</dbReference>
<reference evidence="4" key="1">
    <citation type="submission" date="2016-10" db="EMBL/GenBank/DDBJ databases">
        <authorList>
            <person name="Varghese N."/>
            <person name="Submissions S."/>
        </authorList>
    </citation>
    <scope>NUCLEOTIDE SEQUENCE [LARGE SCALE GENOMIC DNA]</scope>
    <source>
        <strain evidence="4">DSM 11706</strain>
    </source>
</reference>
<evidence type="ECO:0000313" key="3">
    <source>
        <dbReference type="EMBL" id="SFQ02809.1"/>
    </source>
</evidence>
<keyword evidence="2 3" id="KW-0378">Hydrolase</keyword>
<dbReference type="InterPro" id="IPR029069">
    <property type="entry name" value="HotDog_dom_sf"/>
</dbReference>
<gene>
    <name evidence="3" type="ORF">SAMN05421670_0681</name>
</gene>
<dbReference type="SUPFAM" id="SSF54637">
    <property type="entry name" value="Thioesterase/thiol ester dehydrase-isomerase"/>
    <property type="match status" value="1"/>
</dbReference>
<name>A0A1I5V5L8_9BACI</name>
<organism evidence="3 4">
    <name type="scientific">Psychrobacillus psychrotolerans</name>
    <dbReference type="NCBI Taxonomy" id="126156"/>
    <lineage>
        <taxon>Bacteria</taxon>
        <taxon>Bacillati</taxon>
        <taxon>Bacillota</taxon>
        <taxon>Bacilli</taxon>
        <taxon>Bacillales</taxon>
        <taxon>Bacillaceae</taxon>
        <taxon>Psychrobacillus</taxon>
    </lineage>
</organism>
<dbReference type="Pfam" id="PF13279">
    <property type="entry name" value="4HBT_2"/>
    <property type="match status" value="1"/>
</dbReference>
<dbReference type="PANTHER" id="PTHR31793:SF27">
    <property type="entry name" value="NOVEL THIOESTERASE SUPERFAMILY DOMAIN AND SAPOSIN A-TYPE DOMAIN CONTAINING PROTEIN (0610012H03RIK)"/>
    <property type="match status" value="1"/>
</dbReference>
<evidence type="ECO:0000256" key="1">
    <source>
        <dbReference type="ARBA" id="ARBA00005953"/>
    </source>
</evidence>
<dbReference type="STRING" id="126156.SAMN05421670_0681"/>
<keyword evidence="4" id="KW-1185">Reference proteome</keyword>
<dbReference type="PANTHER" id="PTHR31793">
    <property type="entry name" value="4-HYDROXYBENZOYL-COA THIOESTERASE FAMILY MEMBER"/>
    <property type="match status" value="1"/>
</dbReference>
<dbReference type="Gene3D" id="3.10.129.10">
    <property type="entry name" value="Hotdog Thioesterase"/>
    <property type="match status" value="1"/>
</dbReference>